<accession>A0ABQ7EXT1</accession>
<evidence type="ECO:0000313" key="2">
    <source>
        <dbReference type="EMBL" id="KAF3607893.1"/>
    </source>
</evidence>
<evidence type="ECO:0000259" key="1">
    <source>
        <dbReference type="Pfam" id="PF13456"/>
    </source>
</evidence>
<name>A0ABQ7EXT1_BRACR</name>
<sequence>MKTVEFLEEVLFFIWQEHIYSFIGMDQFLSSLHAEFTMLLSAMRSSLQLELTSMSFESDCHELVKLINGEEDWLWLQNGMN</sequence>
<keyword evidence="3" id="KW-1185">Reference proteome</keyword>
<evidence type="ECO:0000313" key="3">
    <source>
        <dbReference type="Proteomes" id="UP000266723"/>
    </source>
</evidence>
<feature type="domain" description="RNase H type-1" evidence="1">
    <location>
        <begin position="25"/>
        <end position="71"/>
    </location>
</feature>
<dbReference type="Proteomes" id="UP000266723">
    <property type="component" value="Unassembled WGS sequence"/>
</dbReference>
<gene>
    <name evidence="2" type="ORF">DY000_02047667</name>
</gene>
<dbReference type="InterPro" id="IPR002156">
    <property type="entry name" value="RNaseH_domain"/>
</dbReference>
<dbReference type="EMBL" id="QGKV02000297">
    <property type="protein sequence ID" value="KAF3607893.1"/>
    <property type="molecule type" value="Genomic_DNA"/>
</dbReference>
<proteinExistence type="predicted"/>
<dbReference type="Pfam" id="PF13456">
    <property type="entry name" value="RVT_3"/>
    <property type="match status" value="1"/>
</dbReference>
<protein>
    <recommendedName>
        <fullName evidence="1">RNase H type-1 domain-containing protein</fullName>
    </recommendedName>
</protein>
<comment type="caution">
    <text evidence="2">The sequence shown here is derived from an EMBL/GenBank/DDBJ whole genome shotgun (WGS) entry which is preliminary data.</text>
</comment>
<organism evidence="2 3">
    <name type="scientific">Brassica cretica</name>
    <name type="common">Mustard</name>
    <dbReference type="NCBI Taxonomy" id="69181"/>
    <lineage>
        <taxon>Eukaryota</taxon>
        <taxon>Viridiplantae</taxon>
        <taxon>Streptophyta</taxon>
        <taxon>Embryophyta</taxon>
        <taxon>Tracheophyta</taxon>
        <taxon>Spermatophyta</taxon>
        <taxon>Magnoliopsida</taxon>
        <taxon>eudicotyledons</taxon>
        <taxon>Gunneridae</taxon>
        <taxon>Pentapetalae</taxon>
        <taxon>rosids</taxon>
        <taxon>malvids</taxon>
        <taxon>Brassicales</taxon>
        <taxon>Brassicaceae</taxon>
        <taxon>Brassiceae</taxon>
        <taxon>Brassica</taxon>
    </lineage>
</organism>
<reference evidence="2 3" key="1">
    <citation type="journal article" date="2020" name="BMC Genomics">
        <title>Intraspecific diversification of the crop wild relative Brassica cretica Lam. using demographic model selection.</title>
        <authorList>
            <person name="Kioukis A."/>
            <person name="Michalopoulou V.A."/>
            <person name="Briers L."/>
            <person name="Pirintsos S."/>
            <person name="Studholme D.J."/>
            <person name="Pavlidis P."/>
            <person name="Sarris P.F."/>
        </authorList>
    </citation>
    <scope>NUCLEOTIDE SEQUENCE [LARGE SCALE GENOMIC DNA]</scope>
    <source>
        <strain evidence="3">cv. PFS-1207/04</strain>
    </source>
</reference>